<dbReference type="SUPFAM" id="SSF48256">
    <property type="entry name" value="Citrate synthase"/>
    <property type="match status" value="1"/>
</dbReference>
<sequence>MADKKARLTVDGIDEVFELPVYSGTMGPDVIDVRALTSKGLFTYDPGFVSTAACDSAITYIDGGNGVLLHGGYPIEQLAEKSDYLEVCYLLLNGELPTPEQKATFVATVKNHTMVHEQMLHFFNGFRRDAHPMAIMVGVVGALSAFYHDSLDIDDAHHREVCAYRLIAKMPTIAAMCYKYSIGQPFQYPRNDLDYADNFLQMMFGNPCQDYVTNPVLAKAMDKIFLLHADHEQNASTSTVRLAGSSGANPFACIASGIAALWGPAHGGANEAVLTMLNEIGDESNIEEFIKRAKDPDDSFRLMGFGHRVYRNFDPRAKVMKQTCDEVLAELGIENDPLLKIAKRLEQIALEDDYFVERKLYPNVDFYSGIILKAVGIPTNMFTVIFALSRTIGWISHWSEFHSSPNKIGRPRQLYTGPAKRDYPSK</sequence>
<dbReference type="InterPro" id="IPR016142">
    <property type="entry name" value="Citrate_synth-like_lrg_a-sub"/>
</dbReference>
<dbReference type="InterPro" id="IPR036969">
    <property type="entry name" value="Citrate_synthase_sf"/>
</dbReference>
<keyword evidence="12" id="KW-1185">Reference proteome</keyword>
<evidence type="ECO:0000256" key="1">
    <source>
        <dbReference type="ARBA" id="ARBA00004751"/>
    </source>
</evidence>
<dbReference type="Gene3D" id="2.20.28.60">
    <property type="match status" value="1"/>
</dbReference>
<evidence type="ECO:0000256" key="3">
    <source>
        <dbReference type="ARBA" id="ARBA00022532"/>
    </source>
</evidence>
<name>A0A1H9HWR4_9GAMM</name>
<accession>A0A1H9HWR4</accession>
<proteinExistence type="inferred from homology"/>
<dbReference type="AlphaFoldDB" id="A0A1H9HWR4"/>
<dbReference type="InterPro" id="IPR016143">
    <property type="entry name" value="Citrate_synth-like_sm_a-sub"/>
</dbReference>
<evidence type="ECO:0000256" key="7">
    <source>
        <dbReference type="PIRNR" id="PIRNR001369"/>
    </source>
</evidence>
<dbReference type="PIRSF" id="PIRSF001369">
    <property type="entry name" value="Citrate_synth"/>
    <property type="match status" value="1"/>
</dbReference>
<dbReference type="Gene3D" id="1.10.580.10">
    <property type="entry name" value="Citrate Synthase, domain 1"/>
    <property type="match status" value="1"/>
</dbReference>
<dbReference type="RefSeq" id="WP_091358049.1">
    <property type="nucleotide sequence ID" value="NZ_AP025284.1"/>
</dbReference>
<dbReference type="STRING" id="355243.SAMN03080615_02268"/>
<keyword evidence="4 7" id="KW-0808">Transferase</keyword>
<evidence type="ECO:0000256" key="6">
    <source>
        <dbReference type="NCBIfam" id="TIGR01798"/>
    </source>
</evidence>
<comment type="catalytic activity">
    <reaction evidence="5 9">
        <text>oxaloacetate + acetyl-CoA + H2O = citrate + CoA + H(+)</text>
        <dbReference type="Rhea" id="RHEA:16845"/>
        <dbReference type="ChEBI" id="CHEBI:15377"/>
        <dbReference type="ChEBI" id="CHEBI:15378"/>
        <dbReference type="ChEBI" id="CHEBI:16452"/>
        <dbReference type="ChEBI" id="CHEBI:16947"/>
        <dbReference type="ChEBI" id="CHEBI:57287"/>
        <dbReference type="ChEBI" id="CHEBI:57288"/>
        <dbReference type="EC" id="2.3.3.16"/>
    </reaction>
</comment>
<dbReference type="GO" id="GO:0036440">
    <property type="term" value="F:citrate synthase activity"/>
    <property type="evidence" value="ECO:0007669"/>
    <property type="project" value="UniProtKB-EC"/>
</dbReference>
<dbReference type="UniPathway" id="UPA00223">
    <property type="reaction ID" value="UER00717"/>
</dbReference>
<evidence type="ECO:0000256" key="4">
    <source>
        <dbReference type="ARBA" id="ARBA00022679"/>
    </source>
</evidence>
<evidence type="ECO:0000313" key="11">
    <source>
        <dbReference type="EMBL" id="SEQ66675.1"/>
    </source>
</evidence>
<dbReference type="InterPro" id="IPR010953">
    <property type="entry name" value="Citrate_synthase_typ-I"/>
</dbReference>
<dbReference type="PANTHER" id="PTHR42871:SF1">
    <property type="entry name" value="CITRATE SYNTHASE"/>
    <property type="match status" value="1"/>
</dbReference>
<comment type="pathway">
    <text evidence="1 9">Carbohydrate metabolism; tricarboxylic acid cycle; isocitrate from oxaloacetate: step 1/2.</text>
</comment>
<evidence type="ECO:0000256" key="9">
    <source>
        <dbReference type="RuleBase" id="RU003370"/>
    </source>
</evidence>
<feature type="active site" evidence="8">
    <location>
        <position position="307"/>
    </location>
</feature>
<dbReference type="InterPro" id="IPR002020">
    <property type="entry name" value="Citrate_synthase"/>
</dbReference>
<feature type="active site" evidence="8">
    <location>
        <position position="365"/>
    </location>
</feature>
<keyword evidence="3 9" id="KW-0816">Tricarboxylic acid cycle</keyword>
<evidence type="ECO:0000313" key="12">
    <source>
        <dbReference type="Proteomes" id="UP000198749"/>
    </source>
</evidence>
<comment type="similarity">
    <text evidence="2 7 10">Belongs to the citrate synthase family.</text>
</comment>
<dbReference type="PANTHER" id="PTHR42871">
    <property type="entry name" value="CITRATE SYNTHASE"/>
    <property type="match status" value="1"/>
</dbReference>
<protein>
    <recommendedName>
        <fullName evidence="6 7">Citrate synthase</fullName>
    </recommendedName>
</protein>
<dbReference type="GO" id="GO:0006099">
    <property type="term" value="P:tricarboxylic acid cycle"/>
    <property type="evidence" value="ECO:0007669"/>
    <property type="project" value="UniProtKB-UniRule"/>
</dbReference>
<dbReference type="NCBIfam" id="TIGR01798">
    <property type="entry name" value="cit_synth_I"/>
    <property type="match status" value="1"/>
</dbReference>
<dbReference type="Pfam" id="PF00285">
    <property type="entry name" value="Citrate_synt"/>
    <property type="match status" value="1"/>
</dbReference>
<dbReference type="FunFam" id="1.10.230.10:FF:000002">
    <property type="entry name" value="Citrate synthase"/>
    <property type="match status" value="1"/>
</dbReference>
<dbReference type="InterPro" id="IPR019810">
    <property type="entry name" value="Citrate_synthase_AS"/>
</dbReference>
<dbReference type="NCBIfam" id="NF004126">
    <property type="entry name" value="PRK05614.1"/>
    <property type="match status" value="1"/>
</dbReference>
<organism evidence="11 12">
    <name type="scientific">Amphritea atlantica</name>
    <dbReference type="NCBI Taxonomy" id="355243"/>
    <lineage>
        <taxon>Bacteria</taxon>
        <taxon>Pseudomonadati</taxon>
        <taxon>Pseudomonadota</taxon>
        <taxon>Gammaproteobacteria</taxon>
        <taxon>Oceanospirillales</taxon>
        <taxon>Oceanospirillaceae</taxon>
        <taxon>Amphritea</taxon>
    </lineage>
</organism>
<dbReference type="CDD" id="cd06114">
    <property type="entry name" value="EcCS_like"/>
    <property type="match status" value="1"/>
</dbReference>
<evidence type="ECO:0000256" key="10">
    <source>
        <dbReference type="RuleBase" id="RU003406"/>
    </source>
</evidence>
<evidence type="ECO:0000256" key="2">
    <source>
        <dbReference type="ARBA" id="ARBA00010566"/>
    </source>
</evidence>
<dbReference type="Proteomes" id="UP000198749">
    <property type="component" value="Unassembled WGS sequence"/>
</dbReference>
<dbReference type="InterPro" id="IPR024176">
    <property type="entry name" value="Citrate_synthase_bac-typ"/>
</dbReference>
<reference evidence="12" key="1">
    <citation type="submission" date="2016-10" db="EMBL/GenBank/DDBJ databases">
        <authorList>
            <person name="Varghese N."/>
            <person name="Submissions S."/>
        </authorList>
    </citation>
    <scope>NUCLEOTIDE SEQUENCE [LARGE SCALE GENOMIC DNA]</scope>
    <source>
        <strain evidence="12">DSM 18887</strain>
    </source>
</reference>
<dbReference type="PRINTS" id="PR00143">
    <property type="entry name" value="CITRTSNTHASE"/>
</dbReference>
<gene>
    <name evidence="11" type="ORF">SAMN03080615_02268</name>
</gene>
<dbReference type="EMBL" id="FOGB01000006">
    <property type="protein sequence ID" value="SEQ66675.1"/>
    <property type="molecule type" value="Genomic_DNA"/>
</dbReference>
<dbReference type="GO" id="GO:0005737">
    <property type="term" value="C:cytoplasm"/>
    <property type="evidence" value="ECO:0007669"/>
    <property type="project" value="InterPro"/>
</dbReference>
<dbReference type="OrthoDB" id="9800864at2"/>
<evidence type="ECO:0000256" key="5">
    <source>
        <dbReference type="ARBA" id="ARBA00049288"/>
    </source>
</evidence>
<evidence type="ECO:0000256" key="8">
    <source>
        <dbReference type="PIRSR" id="PIRSR001369-1"/>
    </source>
</evidence>
<dbReference type="PROSITE" id="PS00480">
    <property type="entry name" value="CITRATE_SYNTHASE"/>
    <property type="match status" value="1"/>
</dbReference>
<dbReference type="Gene3D" id="1.10.230.10">
    <property type="entry name" value="Cytochrome P450-Terp, domain 2"/>
    <property type="match status" value="1"/>
</dbReference>